<dbReference type="PANTHER" id="PTHR46162">
    <property type="entry name" value="TRAF-LIKE FAMILY PROTEIN"/>
    <property type="match status" value="1"/>
</dbReference>
<dbReference type="Proteomes" id="UP001428341">
    <property type="component" value="Unassembled WGS sequence"/>
</dbReference>
<evidence type="ECO:0000259" key="1">
    <source>
        <dbReference type="PROSITE" id="PS50144"/>
    </source>
</evidence>
<dbReference type="Pfam" id="PF22486">
    <property type="entry name" value="MATH_2"/>
    <property type="match status" value="2"/>
</dbReference>
<dbReference type="CDD" id="cd00121">
    <property type="entry name" value="MATH"/>
    <property type="match status" value="2"/>
</dbReference>
<dbReference type="InterPro" id="IPR008974">
    <property type="entry name" value="TRAF-like"/>
</dbReference>
<name>A0AAP0LVH9_9ROSI</name>
<gene>
    <name evidence="2" type="ORF">WN944_026674</name>
</gene>
<sequence>MAIGQEISSVKRGLPPAHYTLEIKKYSQLSKAVADRYESAIFKTKNESQDCNWRLILYPNGNKKGQGTGHISLYLALDESTYFPNNSWEVYVNFTFFVQDRIKNEYLAIRYDDGAVIRLHSMKRECGIDKLIPLQAFKEPSNGYLVDDSCVFGAEIFVIKPTGKGEAVSIVKVPAQAGNILRWKIANFSNLRDPEYCSSEFNAGGREWRIVICPMGDDKDDKAKGNYLSFYIRLQGSDDIFQSKRKLFAEYKMRVLDHPRIRIDEQRSGCWFSSEIRESGYPCFMSLDDLHKGGYLYGDTLIVEVEFLIVSVVKDQK</sequence>
<proteinExistence type="predicted"/>
<organism evidence="2 3">
    <name type="scientific">Citrus x changshan-huyou</name>
    <dbReference type="NCBI Taxonomy" id="2935761"/>
    <lineage>
        <taxon>Eukaryota</taxon>
        <taxon>Viridiplantae</taxon>
        <taxon>Streptophyta</taxon>
        <taxon>Embryophyta</taxon>
        <taxon>Tracheophyta</taxon>
        <taxon>Spermatophyta</taxon>
        <taxon>Magnoliopsida</taxon>
        <taxon>eudicotyledons</taxon>
        <taxon>Gunneridae</taxon>
        <taxon>Pentapetalae</taxon>
        <taxon>rosids</taxon>
        <taxon>malvids</taxon>
        <taxon>Sapindales</taxon>
        <taxon>Rutaceae</taxon>
        <taxon>Aurantioideae</taxon>
        <taxon>Citrus</taxon>
    </lineage>
</organism>
<dbReference type="PROSITE" id="PS50144">
    <property type="entry name" value="MATH"/>
    <property type="match status" value="2"/>
</dbReference>
<dbReference type="PANTHER" id="PTHR46162:SF55">
    <property type="entry name" value="MATH DOMAIN-CONTAINING PROTEIN"/>
    <property type="match status" value="1"/>
</dbReference>
<feature type="domain" description="MATH" evidence="1">
    <location>
        <begin position="178"/>
        <end position="307"/>
    </location>
</feature>
<evidence type="ECO:0000313" key="2">
    <source>
        <dbReference type="EMBL" id="KAK9183521.1"/>
    </source>
</evidence>
<keyword evidence="3" id="KW-1185">Reference proteome</keyword>
<dbReference type="Gene3D" id="2.60.210.10">
    <property type="entry name" value="Apoptosis, Tumor Necrosis Factor Receptor Associated Protein 2, Chain A"/>
    <property type="match status" value="2"/>
</dbReference>
<dbReference type="InterPro" id="IPR002083">
    <property type="entry name" value="MATH/TRAF_dom"/>
</dbReference>
<protein>
    <recommendedName>
        <fullName evidence="1">MATH domain-containing protein</fullName>
    </recommendedName>
</protein>
<comment type="caution">
    <text evidence="2">The sequence shown here is derived from an EMBL/GenBank/DDBJ whole genome shotgun (WGS) entry which is preliminary data.</text>
</comment>
<dbReference type="SUPFAM" id="SSF49599">
    <property type="entry name" value="TRAF domain-like"/>
    <property type="match status" value="2"/>
</dbReference>
<accession>A0AAP0LVH9</accession>
<dbReference type="AlphaFoldDB" id="A0AAP0LVH9"/>
<feature type="domain" description="MATH" evidence="1">
    <location>
        <begin position="16"/>
        <end position="156"/>
    </location>
</feature>
<reference evidence="2 3" key="1">
    <citation type="submission" date="2024-05" db="EMBL/GenBank/DDBJ databases">
        <title>Haplotype-resolved chromosome-level genome assembly of Huyou (Citrus changshanensis).</title>
        <authorList>
            <person name="Miao C."/>
            <person name="Chen W."/>
            <person name="Wu Y."/>
            <person name="Wang L."/>
            <person name="Zhao S."/>
            <person name="Grierson D."/>
            <person name="Xu C."/>
            <person name="Chen K."/>
        </authorList>
    </citation>
    <scope>NUCLEOTIDE SEQUENCE [LARGE SCALE GENOMIC DNA]</scope>
    <source>
        <strain evidence="2">01-14</strain>
        <tissue evidence="2">Leaf</tissue>
    </source>
</reference>
<dbReference type="SMART" id="SM00061">
    <property type="entry name" value="MATH"/>
    <property type="match status" value="2"/>
</dbReference>
<evidence type="ECO:0000313" key="3">
    <source>
        <dbReference type="Proteomes" id="UP001428341"/>
    </source>
</evidence>
<dbReference type="EMBL" id="JBCGBO010000024">
    <property type="protein sequence ID" value="KAK9183521.1"/>
    <property type="molecule type" value="Genomic_DNA"/>
</dbReference>